<name>A0ABY2BKL2_9ACTN</name>
<proteinExistence type="predicted"/>
<sequence length="179" mass="20558">MPTLLYKGAIRDLRGDDLLPLSMIRDRYPDLYHREAAKYAERPHVMDHPVHPLDCRWTDVVFFSPVHPAPIFDALRESGRVLRRLGYWTIDAELLVPERTCILLKRHEPLFRPQAAEDYLPYSAEAAAALSQPSDQALHRLRNLNPTEPLLPWADIPHILHRGPVPVSAFRDPDGNPVR</sequence>
<organism evidence="1 2">
    <name type="scientific">Kribbella orskensis</name>
    <dbReference type="NCBI Taxonomy" id="2512216"/>
    <lineage>
        <taxon>Bacteria</taxon>
        <taxon>Bacillati</taxon>
        <taxon>Actinomycetota</taxon>
        <taxon>Actinomycetes</taxon>
        <taxon>Propionibacteriales</taxon>
        <taxon>Kribbellaceae</taxon>
        <taxon>Kribbella</taxon>
    </lineage>
</organism>
<dbReference type="RefSeq" id="WP_132189563.1">
    <property type="nucleotide sequence ID" value="NZ_SLWM01000006.1"/>
</dbReference>
<comment type="caution">
    <text evidence="1">The sequence shown here is derived from an EMBL/GenBank/DDBJ whole genome shotgun (WGS) entry which is preliminary data.</text>
</comment>
<accession>A0ABY2BKL2</accession>
<dbReference type="Proteomes" id="UP000295818">
    <property type="component" value="Unassembled WGS sequence"/>
</dbReference>
<gene>
    <name evidence="1" type="ORF">EV644_106164</name>
</gene>
<keyword evidence="2" id="KW-1185">Reference proteome</keyword>
<protein>
    <submittedName>
        <fullName evidence="1">Uncharacterized protein</fullName>
    </submittedName>
</protein>
<dbReference type="EMBL" id="SLWM01000006">
    <property type="protein sequence ID" value="TCO22856.1"/>
    <property type="molecule type" value="Genomic_DNA"/>
</dbReference>
<evidence type="ECO:0000313" key="2">
    <source>
        <dbReference type="Proteomes" id="UP000295818"/>
    </source>
</evidence>
<evidence type="ECO:0000313" key="1">
    <source>
        <dbReference type="EMBL" id="TCO22856.1"/>
    </source>
</evidence>
<reference evidence="1 2" key="1">
    <citation type="journal article" date="2015" name="Stand. Genomic Sci.">
        <title>Genomic Encyclopedia of Bacterial and Archaeal Type Strains, Phase III: the genomes of soil and plant-associated and newly described type strains.</title>
        <authorList>
            <person name="Whitman W.B."/>
            <person name="Woyke T."/>
            <person name="Klenk H.P."/>
            <person name="Zhou Y."/>
            <person name="Lilburn T.G."/>
            <person name="Beck B.J."/>
            <person name="De Vos P."/>
            <person name="Vandamme P."/>
            <person name="Eisen J.A."/>
            <person name="Garrity G."/>
            <person name="Hugenholtz P."/>
            <person name="Kyrpides N.C."/>
        </authorList>
    </citation>
    <scope>NUCLEOTIDE SEQUENCE [LARGE SCALE GENOMIC DNA]</scope>
    <source>
        <strain evidence="1 2">VKM Ac-2538</strain>
    </source>
</reference>